<dbReference type="Gene3D" id="3.30.230.10">
    <property type="match status" value="1"/>
</dbReference>
<feature type="compositionally biased region" description="Low complexity" evidence="3">
    <location>
        <begin position="645"/>
        <end position="666"/>
    </location>
</feature>
<evidence type="ECO:0000313" key="6">
    <source>
        <dbReference type="EMBL" id="KAJ9661481.1"/>
    </source>
</evidence>
<dbReference type="InterPro" id="IPR037198">
    <property type="entry name" value="MutL_C_sf"/>
</dbReference>
<dbReference type="Pfam" id="PF13589">
    <property type="entry name" value="HATPase_c_3"/>
    <property type="match status" value="1"/>
</dbReference>
<dbReference type="Proteomes" id="UP001172684">
    <property type="component" value="Unassembled WGS sequence"/>
</dbReference>
<feature type="region of interest" description="Disordered" evidence="3">
    <location>
        <begin position="383"/>
        <end position="433"/>
    </location>
</feature>
<dbReference type="Pfam" id="PF01119">
    <property type="entry name" value="DNA_mis_repair"/>
    <property type="match status" value="1"/>
</dbReference>
<evidence type="ECO:0000256" key="2">
    <source>
        <dbReference type="ARBA" id="ARBA00022763"/>
    </source>
</evidence>
<feature type="compositionally biased region" description="Basic and acidic residues" evidence="3">
    <location>
        <begin position="461"/>
        <end position="470"/>
    </location>
</feature>
<feature type="compositionally biased region" description="Basic residues" evidence="3">
    <location>
        <begin position="586"/>
        <end position="595"/>
    </location>
</feature>
<dbReference type="PANTHER" id="PTHR10073">
    <property type="entry name" value="DNA MISMATCH REPAIR PROTEIN MLH, PMS, MUTL"/>
    <property type="match status" value="1"/>
</dbReference>
<keyword evidence="6" id="KW-0547">Nucleotide-binding</keyword>
<name>A0ABQ9NP32_9PEZI</name>
<dbReference type="SUPFAM" id="SSF54211">
    <property type="entry name" value="Ribosomal protein S5 domain 2-like"/>
    <property type="match status" value="1"/>
</dbReference>
<dbReference type="PROSITE" id="PS00058">
    <property type="entry name" value="DNA_MISMATCH_REPAIR_1"/>
    <property type="match status" value="1"/>
</dbReference>
<keyword evidence="6" id="KW-0067">ATP-binding</keyword>
<feature type="region of interest" description="Disordered" evidence="3">
    <location>
        <begin position="775"/>
        <end position="794"/>
    </location>
</feature>
<dbReference type="Pfam" id="PF08676">
    <property type="entry name" value="MutL_C"/>
    <property type="match status" value="1"/>
</dbReference>
<feature type="compositionally biased region" description="Low complexity" evidence="3">
    <location>
        <begin position="514"/>
        <end position="523"/>
    </location>
</feature>
<feature type="compositionally biased region" description="Acidic residues" evidence="3">
    <location>
        <begin position="628"/>
        <end position="644"/>
    </location>
</feature>
<dbReference type="SUPFAM" id="SSF55874">
    <property type="entry name" value="ATPase domain of HSP90 chaperone/DNA topoisomerase II/histidine kinase"/>
    <property type="match status" value="1"/>
</dbReference>
<dbReference type="InterPro" id="IPR042120">
    <property type="entry name" value="MutL_C_dimsub"/>
</dbReference>
<dbReference type="Gene3D" id="3.30.565.10">
    <property type="entry name" value="Histidine kinase-like ATPase, C-terminal domain"/>
    <property type="match status" value="1"/>
</dbReference>
<dbReference type="Gene3D" id="3.30.1540.20">
    <property type="entry name" value="MutL, C-terminal domain, dimerisation subdomain"/>
    <property type="match status" value="1"/>
</dbReference>
<feature type="compositionally biased region" description="Polar residues" evidence="3">
    <location>
        <begin position="416"/>
        <end position="433"/>
    </location>
</feature>
<dbReference type="NCBIfam" id="TIGR00585">
    <property type="entry name" value="mutl"/>
    <property type="match status" value="1"/>
</dbReference>
<organism evidence="6 7">
    <name type="scientific">Coniosporium apollinis</name>
    <dbReference type="NCBI Taxonomy" id="61459"/>
    <lineage>
        <taxon>Eukaryota</taxon>
        <taxon>Fungi</taxon>
        <taxon>Dikarya</taxon>
        <taxon>Ascomycota</taxon>
        <taxon>Pezizomycotina</taxon>
        <taxon>Dothideomycetes</taxon>
        <taxon>Dothideomycetes incertae sedis</taxon>
        <taxon>Coniosporium</taxon>
    </lineage>
</organism>
<dbReference type="InterPro" id="IPR038973">
    <property type="entry name" value="MutL/Mlh/Pms-like"/>
</dbReference>
<dbReference type="SMART" id="SM01340">
    <property type="entry name" value="DNA_mis_repair"/>
    <property type="match status" value="1"/>
</dbReference>
<evidence type="ECO:0000259" key="5">
    <source>
        <dbReference type="SMART" id="SM01340"/>
    </source>
</evidence>
<dbReference type="InterPro" id="IPR014790">
    <property type="entry name" value="MutL_C"/>
</dbReference>
<dbReference type="InterPro" id="IPR036890">
    <property type="entry name" value="HATPase_C_sf"/>
</dbReference>
<feature type="compositionally biased region" description="Polar residues" evidence="3">
    <location>
        <begin position="538"/>
        <end position="551"/>
    </location>
</feature>
<comment type="similarity">
    <text evidence="1">Belongs to the DNA mismatch repair MutL/HexB family.</text>
</comment>
<dbReference type="PANTHER" id="PTHR10073:SF52">
    <property type="entry name" value="MISMATCH REPAIR ENDONUCLEASE PMS2"/>
    <property type="match status" value="1"/>
</dbReference>
<dbReference type="Gene3D" id="3.30.1370.100">
    <property type="entry name" value="MutL, C-terminal domain, regulatory subdomain"/>
    <property type="match status" value="1"/>
</dbReference>
<evidence type="ECO:0000256" key="1">
    <source>
        <dbReference type="ARBA" id="ARBA00006082"/>
    </source>
</evidence>
<feature type="domain" description="MutL C-terminal dimerisation" evidence="4">
    <location>
        <begin position="813"/>
        <end position="999"/>
    </location>
</feature>
<dbReference type="EMBL" id="JAPDRL010000057">
    <property type="protein sequence ID" value="KAJ9661481.1"/>
    <property type="molecule type" value="Genomic_DNA"/>
</dbReference>
<keyword evidence="7" id="KW-1185">Reference proteome</keyword>
<feature type="region of interest" description="Disordered" evidence="3">
    <location>
        <begin position="622"/>
        <end position="697"/>
    </location>
</feature>
<dbReference type="InterPro" id="IPR014762">
    <property type="entry name" value="DNA_mismatch_repair_CS"/>
</dbReference>
<dbReference type="SMART" id="SM00853">
    <property type="entry name" value="MutL_C"/>
    <property type="match status" value="1"/>
</dbReference>
<dbReference type="InterPro" id="IPR020568">
    <property type="entry name" value="Ribosomal_Su5_D2-typ_SF"/>
</dbReference>
<protein>
    <submittedName>
        <fullName evidence="6">ATP-binding mismatch repair protein</fullName>
    </submittedName>
</protein>
<dbReference type="CDD" id="cd03484">
    <property type="entry name" value="MutL_Trans_hPMS_2_like"/>
    <property type="match status" value="1"/>
</dbReference>
<evidence type="ECO:0000313" key="7">
    <source>
        <dbReference type="Proteomes" id="UP001172684"/>
    </source>
</evidence>
<feature type="region of interest" description="Disordered" evidence="3">
    <location>
        <begin position="445"/>
        <end position="609"/>
    </location>
</feature>
<evidence type="ECO:0000259" key="4">
    <source>
        <dbReference type="SMART" id="SM00853"/>
    </source>
</evidence>
<accession>A0ABQ9NP32</accession>
<dbReference type="CDD" id="cd16926">
    <property type="entry name" value="HATPase_MutL-MLH-PMS-like"/>
    <property type="match status" value="1"/>
</dbReference>
<dbReference type="InterPro" id="IPR013507">
    <property type="entry name" value="DNA_mismatch_S5_2-like"/>
</dbReference>
<dbReference type="SUPFAM" id="SSF118116">
    <property type="entry name" value="DNA mismatch repair protein MutL"/>
    <property type="match status" value="1"/>
</dbReference>
<feature type="compositionally biased region" description="Acidic residues" evidence="3">
    <location>
        <begin position="688"/>
        <end position="697"/>
    </location>
</feature>
<feature type="domain" description="DNA mismatch repair protein S5" evidence="5">
    <location>
        <begin position="217"/>
        <end position="359"/>
    </location>
</feature>
<dbReference type="InterPro" id="IPR042121">
    <property type="entry name" value="MutL_C_regsub"/>
</dbReference>
<proteinExistence type="inferred from homology"/>
<evidence type="ECO:0000256" key="3">
    <source>
        <dbReference type="SAM" id="MobiDB-lite"/>
    </source>
</evidence>
<gene>
    <name evidence="6" type="primary">PMS1</name>
    <name evidence="6" type="ORF">H2201_006512</name>
</gene>
<dbReference type="InterPro" id="IPR014721">
    <property type="entry name" value="Ribsml_uS5_D2-typ_fold_subgr"/>
</dbReference>
<feature type="compositionally biased region" description="Acidic residues" evidence="3">
    <location>
        <begin position="779"/>
        <end position="791"/>
    </location>
</feature>
<reference evidence="6" key="1">
    <citation type="submission" date="2022-10" db="EMBL/GenBank/DDBJ databases">
        <title>Culturing micro-colonial fungi from biological soil crusts in the Mojave desert and describing Neophaeococcomyces mojavensis, and introducing the new genera and species Taxawa tesnikishii.</title>
        <authorList>
            <person name="Kurbessoian T."/>
            <person name="Stajich J.E."/>
        </authorList>
    </citation>
    <scope>NUCLEOTIDE SEQUENCE</scope>
    <source>
        <strain evidence="6">TK_1</strain>
    </source>
</reference>
<comment type="caution">
    <text evidence="6">The sequence shown here is derived from an EMBL/GenBank/DDBJ whole genome shotgun (WGS) entry which is preliminary data.</text>
</comment>
<keyword evidence="2" id="KW-0227">DNA damage</keyword>
<sequence length="1065" mass="115282">MATIKAIEGRSVHQIQSGQVIVDLCSVVKELVENSLDAGATSIDVRFKNNGLDSIEVQDNGHGISPENYETIALKHYTSKLSTYDDLTSLTTFGFRGEALSSLCALSKFHIVTARADSAPKGTRLDFDVLGKLKGTSVVASQKGTTVVVENLFHNLPVRRRELEKNIKREYGKVLGILHAYACISTGVRFAVSNQAAKGKKLTVFSTKSNPTTKENIANVYGAKTLLALVPLELQFELQPTRGSTQSLKNWSTQDDLAGREVTISGHISRPVVGEGRQTPDRQMFFVNSRPCGLPQVAKTFNEVYKSYNTTQSPFIFANLKMDTNAYDVNVSPDKRTILLHDQTALLESLKEALTKLFEEHEQSVPQASFGANKKLPAYKQLTMDNDFTPPPAPDEPPDAAEAGSPSIEASEDRLTSSSSIETTPQAPQDGTSASLIQNFVARDSIGRSQVVPPPPKKAGPKIDKPELARPPDTNHSPTPVKDTHALPNTLSDPPSPPAFELPKNVQDFNERIASQAARDAAPLAPPSPAAAGEETIHSISNMPQKSTAGPVQNAFDRMRPKRAPAETATITIGDVTTRMTIGTPPKKRRIHTPKKGWETGVGGGGTSSLLFGRSLQAFSAPGTQIEVSEDEEDVQEEEGETDEGNGAPTETTGAGTSSAETGGATQKSMESTEDPVPVVDDTPLFVQDDDGSDGEYIDEDEKKAREEARVAQMIAKAEEAAARPTTDNIKRANTVLKGRVRKDSTLHLVRFLDRSVASVERSLQRLNSALSAYAQEKDESDGDTAMEEATGDTAEERLSLTVAKSDFGRMRVIGQFNLGFILAVRPAPSTSPSGILAAPTATQSPLPASASTSDELFIIDQHASDEKYNFERLQASTIVQTQRLVHPLPLDLTAVEEEIILTHPDALTANGFNIAVDMSGEAPVGQRCRLESLPMSRETTFNPSDLEELLVLLSESGGRSYSTDSVGSSGVGIPRPSKVRKMFAMRACRSSIMVGQTLTRSKMEKVVRHMGEIEKPWNCPHGRPTMRHLLGLGDWKGWEEGRGLVGLEEEGKGTDWGGYLRGKR</sequence>
<dbReference type="InterPro" id="IPR002099">
    <property type="entry name" value="MutL/Mlh/PMS"/>
</dbReference>
<dbReference type="GO" id="GO:0005524">
    <property type="term" value="F:ATP binding"/>
    <property type="evidence" value="ECO:0007669"/>
    <property type="project" value="UniProtKB-KW"/>
</dbReference>